<evidence type="ECO:0000313" key="1">
    <source>
        <dbReference type="EMBL" id="MEQ2236793.1"/>
    </source>
</evidence>
<dbReference type="Proteomes" id="UP001482620">
    <property type="component" value="Unassembled WGS sequence"/>
</dbReference>
<gene>
    <name evidence="1" type="ORF">ILYODFUR_016325</name>
</gene>
<evidence type="ECO:0000313" key="2">
    <source>
        <dbReference type="Proteomes" id="UP001482620"/>
    </source>
</evidence>
<organism evidence="1 2">
    <name type="scientific">Ilyodon furcidens</name>
    <name type="common">goldbreast splitfin</name>
    <dbReference type="NCBI Taxonomy" id="33524"/>
    <lineage>
        <taxon>Eukaryota</taxon>
        <taxon>Metazoa</taxon>
        <taxon>Chordata</taxon>
        <taxon>Craniata</taxon>
        <taxon>Vertebrata</taxon>
        <taxon>Euteleostomi</taxon>
        <taxon>Actinopterygii</taxon>
        <taxon>Neopterygii</taxon>
        <taxon>Teleostei</taxon>
        <taxon>Neoteleostei</taxon>
        <taxon>Acanthomorphata</taxon>
        <taxon>Ovalentaria</taxon>
        <taxon>Atherinomorphae</taxon>
        <taxon>Cyprinodontiformes</taxon>
        <taxon>Goodeidae</taxon>
        <taxon>Ilyodon</taxon>
    </lineage>
</organism>
<comment type="caution">
    <text evidence="1">The sequence shown here is derived from an EMBL/GenBank/DDBJ whole genome shotgun (WGS) entry which is preliminary data.</text>
</comment>
<protein>
    <submittedName>
        <fullName evidence="1">Uncharacterized protein</fullName>
    </submittedName>
</protein>
<keyword evidence="2" id="KW-1185">Reference proteome</keyword>
<proteinExistence type="predicted"/>
<reference evidence="1 2" key="1">
    <citation type="submission" date="2021-06" db="EMBL/GenBank/DDBJ databases">
        <authorList>
            <person name="Palmer J.M."/>
        </authorList>
    </citation>
    <scope>NUCLEOTIDE SEQUENCE [LARGE SCALE GENOMIC DNA]</scope>
    <source>
        <strain evidence="2">if_2019</strain>
        <tissue evidence="1">Muscle</tissue>
    </source>
</reference>
<sequence length="99" mass="11235">MGFPPIPYRMDGWMDGWMDNSLSDKAAKSHISNNVALFFKELKKLILGMVVVQRWSARPICGGLNPHRSCYRFERRPADLCCMCISSLSTPFPVSPLSR</sequence>
<accession>A0ABV0TV53</accession>
<name>A0ABV0TV53_9TELE</name>
<dbReference type="EMBL" id="JAHRIQ010047820">
    <property type="protein sequence ID" value="MEQ2236793.1"/>
    <property type="molecule type" value="Genomic_DNA"/>
</dbReference>